<dbReference type="AlphaFoldDB" id="A0A6C0L3N2"/>
<evidence type="ECO:0000313" key="1">
    <source>
        <dbReference type="EMBL" id="QHU24352.1"/>
    </source>
</evidence>
<accession>A0A6C0L3N2</accession>
<organism evidence="1">
    <name type="scientific">Pseudomonas aeruginosa</name>
    <dbReference type="NCBI Taxonomy" id="287"/>
    <lineage>
        <taxon>Bacteria</taxon>
        <taxon>Pseudomonadati</taxon>
        <taxon>Pseudomonadota</taxon>
        <taxon>Gammaproteobacteria</taxon>
        <taxon>Pseudomonadales</taxon>
        <taxon>Pseudomonadaceae</taxon>
        <taxon>Pseudomonas</taxon>
    </lineage>
</organism>
<name>A0A6C0L3N2_PSEAI</name>
<sequence length="70" mass="8093">MEGVKTEGTAERDCWRSKQSQMMRGAKRYGGVGSQIMFCRVSMRSYRMSLVTQWPRQSTGRGQFLRVNPD</sequence>
<proteinExistence type="predicted"/>
<reference evidence="1" key="1">
    <citation type="submission" date="2019-10" db="EMBL/GenBank/DDBJ databases">
        <title>Extensively Drug-Resistant Pseudomonas aeruginosa ST664 clone carrying KPC-2-encoding megaplasmid in a burn clinic.</title>
        <authorList>
            <person name="Li Z."/>
            <person name="Cai Z."/>
            <person name="Cai Z."/>
            <person name="Zhang Y."/>
            <person name="Fu T."/>
            <person name="Jin Y."/>
            <person name="Cheng Z."/>
            <person name="Jin S."/>
            <person name="Wu W."/>
            <person name="Yang L."/>
            <person name="Bai F."/>
        </authorList>
    </citation>
    <scope>NUCLEOTIDE SEQUENCE</scope>
    <source>
        <strain evidence="1">NK546</strain>
        <plasmid evidence="1">pNK546b</plasmid>
    </source>
</reference>
<protein>
    <submittedName>
        <fullName evidence="1">Uncharacterized protein</fullName>
    </submittedName>
</protein>
<geneLocation type="plasmid" evidence="1">
    <name>pNK546b</name>
</geneLocation>
<keyword evidence="1" id="KW-0614">Plasmid</keyword>
<dbReference type="EMBL" id="MN583270">
    <property type="protein sequence ID" value="QHU24352.1"/>
    <property type="molecule type" value="Genomic_DNA"/>
</dbReference>